<dbReference type="OrthoDB" id="213145at2157"/>
<proteinExistence type="predicted"/>
<dbReference type="InterPro" id="IPR036291">
    <property type="entry name" value="NAD(P)-bd_dom_sf"/>
</dbReference>
<dbReference type="PANTHER" id="PTHR12126:SF11">
    <property type="entry name" value="NADH DEHYDROGENASE [UBIQUINONE] 1 ALPHA SUBCOMPLEX SUBUNIT 9, MITOCHONDRIAL"/>
    <property type="match status" value="1"/>
</dbReference>
<dbReference type="Gene3D" id="3.40.50.720">
    <property type="entry name" value="NAD(P)-binding Rossmann-like Domain"/>
    <property type="match status" value="1"/>
</dbReference>
<protein>
    <submittedName>
        <fullName evidence="2">NAD(P)H-binding protein</fullName>
    </submittedName>
</protein>
<gene>
    <name evidence="2" type="ORF">GRX66_06100</name>
</gene>
<dbReference type="InterPro" id="IPR051207">
    <property type="entry name" value="ComplexI_NDUFA9_subunit"/>
</dbReference>
<organism evidence="2 3">
    <name type="scientific">Halobacterium bonnevillei</name>
    <dbReference type="NCBI Taxonomy" id="2692200"/>
    <lineage>
        <taxon>Archaea</taxon>
        <taxon>Methanobacteriati</taxon>
        <taxon>Methanobacteriota</taxon>
        <taxon>Stenosarchaea group</taxon>
        <taxon>Halobacteria</taxon>
        <taxon>Halobacteriales</taxon>
        <taxon>Halobacteriaceae</taxon>
        <taxon>Halobacterium</taxon>
    </lineage>
</organism>
<dbReference type="FunFam" id="3.40.50.720:FF:000702">
    <property type="entry name" value="NADH dehydrogenase (Ubiquinone)"/>
    <property type="match status" value="1"/>
</dbReference>
<accession>A0A6B0SEP8</accession>
<dbReference type="GO" id="GO:0044877">
    <property type="term" value="F:protein-containing complex binding"/>
    <property type="evidence" value="ECO:0007669"/>
    <property type="project" value="TreeGrafter"/>
</dbReference>
<evidence type="ECO:0000313" key="2">
    <source>
        <dbReference type="EMBL" id="MXR20195.1"/>
    </source>
</evidence>
<comment type="caution">
    <text evidence="2">The sequence shown here is derived from an EMBL/GenBank/DDBJ whole genome shotgun (WGS) entry which is preliminary data.</text>
</comment>
<sequence length="296" mass="31571">MDVMVTGGTGFIGTHLCRELDERGHDVTALSRHPEGADLPDSVETVVGDVTAYDSVSDAIEGHDAVVNLVALSPLFQPKDGDDRHREVHLGGTENVVAAAAEAGLDYILQLSALGADAEGDTAYIRAKGAAEDVVRNSDLAYTIVRPSVVFGEGGEFVAFTKQLTTPYVTGLPGGGRTRFQPIWVGDIAALLADAVEDDEHWGQTYDIGGPDVLTLGDVTRMVYRAEGKSVRILPVPMPLAGIGMRLADPLPFVPFGTDQYRSLKFDNTVRDNDVTAFGVDPSELQTLADYLGLND</sequence>
<reference evidence="2 3" key="1">
    <citation type="submission" date="2019-12" db="EMBL/GenBank/DDBJ databases">
        <title>Isolation and characterization of three novel carbon monoxide-oxidizing members of Halobacteria from salione crusts and soils.</title>
        <authorList>
            <person name="Myers M.R."/>
            <person name="King G.M."/>
        </authorList>
    </citation>
    <scope>NUCLEOTIDE SEQUENCE [LARGE SCALE GENOMIC DNA]</scope>
    <source>
        <strain evidence="2 3">PCN9</strain>
    </source>
</reference>
<dbReference type="Proteomes" id="UP000471521">
    <property type="component" value="Unassembled WGS sequence"/>
</dbReference>
<feature type="domain" description="NAD(P)-binding" evidence="1">
    <location>
        <begin position="7"/>
        <end position="152"/>
    </location>
</feature>
<keyword evidence="3" id="KW-1185">Reference proteome</keyword>
<dbReference type="EMBL" id="WUUU01000032">
    <property type="protein sequence ID" value="MXR20195.1"/>
    <property type="molecule type" value="Genomic_DNA"/>
</dbReference>
<dbReference type="InterPro" id="IPR016040">
    <property type="entry name" value="NAD(P)-bd_dom"/>
</dbReference>
<dbReference type="AlphaFoldDB" id="A0A6B0SEP8"/>
<name>A0A6B0SEP8_9EURY</name>
<dbReference type="PANTHER" id="PTHR12126">
    <property type="entry name" value="NADH-UBIQUINONE OXIDOREDUCTASE 39 KDA SUBUNIT-RELATED"/>
    <property type="match status" value="1"/>
</dbReference>
<dbReference type="Pfam" id="PF13460">
    <property type="entry name" value="NAD_binding_10"/>
    <property type="match status" value="1"/>
</dbReference>
<evidence type="ECO:0000313" key="3">
    <source>
        <dbReference type="Proteomes" id="UP000471521"/>
    </source>
</evidence>
<dbReference type="CDD" id="cd05271">
    <property type="entry name" value="NDUFA9_like_SDR_a"/>
    <property type="match status" value="1"/>
</dbReference>
<dbReference type="SUPFAM" id="SSF51735">
    <property type="entry name" value="NAD(P)-binding Rossmann-fold domains"/>
    <property type="match status" value="1"/>
</dbReference>
<evidence type="ECO:0000259" key="1">
    <source>
        <dbReference type="Pfam" id="PF13460"/>
    </source>
</evidence>
<dbReference type="RefSeq" id="WP_159525750.1">
    <property type="nucleotide sequence ID" value="NZ_WUUU01000032.1"/>
</dbReference>